<dbReference type="CDD" id="cd00174">
    <property type="entry name" value="SH3"/>
    <property type="match status" value="1"/>
</dbReference>
<proteinExistence type="predicted"/>
<evidence type="ECO:0000313" key="6">
    <source>
        <dbReference type="EMBL" id="KAJ7028403.1"/>
    </source>
</evidence>
<dbReference type="EMBL" id="JARJCM010000112">
    <property type="protein sequence ID" value="KAJ7028403.1"/>
    <property type="molecule type" value="Genomic_DNA"/>
</dbReference>
<feature type="transmembrane region" description="Helical" evidence="4">
    <location>
        <begin position="27"/>
        <end position="49"/>
    </location>
</feature>
<comment type="caution">
    <text evidence="6">The sequence shown here is derived from an EMBL/GenBank/DDBJ whole genome shotgun (WGS) entry which is preliminary data.</text>
</comment>
<accession>A0AAD6WV28</accession>
<dbReference type="Pfam" id="PF00018">
    <property type="entry name" value="SH3_1"/>
    <property type="match status" value="1"/>
</dbReference>
<organism evidence="6 7">
    <name type="scientific">Mycena alexandri</name>
    <dbReference type="NCBI Taxonomy" id="1745969"/>
    <lineage>
        <taxon>Eukaryota</taxon>
        <taxon>Fungi</taxon>
        <taxon>Dikarya</taxon>
        <taxon>Basidiomycota</taxon>
        <taxon>Agaricomycotina</taxon>
        <taxon>Agaricomycetes</taxon>
        <taxon>Agaricomycetidae</taxon>
        <taxon>Agaricales</taxon>
        <taxon>Marasmiineae</taxon>
        <taxon>Mycenaceae</taxon>
        <taxon>Mycena</taxon>
    </lineage>
</organism>
<dbReference type="PROSITE" id="PS50002">
    <property type="entry name" value="SH3"/>
    <property type="match status" value="1"/>
</dbReference>
<dbReference type="SMART" id="SM00326">
    <property type="entry name" value="SH3"/>
    <property type="match status" value="1"/>
</dbReference>
<gene>
    <name evidence="6" type="ORF">C8F04DRAFT_1119213</name>
</gene>
<feature type="transmembrane region" description="Helical" evidence="4">
    <location>
        <begin position="119"/>
        <end position="141"/>
    </location>
</feature>
<name>A0AAD6WV28_9AGAR</name>
<dbReference type="InterPro" id="IPR001452">
    <property type="entry name" value="SH3_domain"/>
</dbReference>
<dbReference type="SUPFAM" id="SSF50044">
    <property type="entry name" value="SH3-domain"/>
    <property type="match status" value="1"/>
</dbReference>
<feature type="compositionally biased region" description="Basic and acidic residues" evidence="3">
    <location>
        <begin position="184"/>
        <end position="199"/>
    </location>
</feature>
<evidence type="ECO:0000256" key="4">
    <source>
        <dbReference type="SAM" id="Phobius"/>
    </source>
</evidence>
<feature type="transmembrane region" description="Helical" evidence="4">
    <location>
        <begin position="87"/>
        <end position="107"/>
    </location>
</feature>
<sequence length="383" mass="41640">MKQQPSTDANGNEKQGLQGFAIVLGNYFYLGTSLLASAAWLVAFVAQIAVTKIVGRSAVGVLWFAIFLQLFLIAGIILVLARSDAPAFRLQICAFGVMAAVLAVIGVDMNIFVRESARSAMAAGWLVLAVVDILWILYFSAEPETPVARLIERMAVAPKNSSQEMGRDVERHISSPRARVGSAHAREKKLSQSDADLRSEPGSPGDETKVGHPQHRGDSRTSNGGSNTSNTSLEISGDWTGMGRQRIVDQAQRETPAGESEPEPLEEEGMTRTHSFPPPTSKNRRGVYLQEPRHLSTIYDNAEGGTSGNGDSEGTPRDSVSERYPFKVRARSDWIPRSPSEISFKKGDILYSSEKDGKKWWTVKKADGVVGSAPSNYFKVLGS</sequence>
<dbReference type="Gene3D" id="2.30.30.40">
    <property type="entry name" value="SH3 Domains"/>
    <property type="match status" value="1"/>
</dbReference>
<feature type="region of interest" description="Disordered" evidence="3">
    <location>
        <begin position="161"/>
        <end position="324"/>
    </location>
</feature>
<keyword evidence="4" id="KW-1133">Transmembrane helix</keyword>
<evidence type="ECO:0000256" key="2">
    <source>
        <dbReference type="PROSITE-ProRule" id="PRU00192"/>
    </source>
</evidence>
<evidence type="ECO:0000313" key="7">
    <source>
        <dbReference type="Proteomes" id="UP001218188"/>
    </source>
</evidence>
<keyword evidence="4" id="KW-0812">Transmembrane</keyword>
<evidence type="ECO:0000259" key="5">
    <source>
        <dbReference type="PROSITE" id="PS50002"/>
    </source>
</evidence>
<keyword evidence="4" id="KW-0472">Membrane</keyword>
<evidence type="ECO:0000256" key="3">
    <source>
        <dbReference type="SAM" id="MobiDB-lite"/>
    </source>
</evidence>
<dbReference type="AlphaFoldDB" id="A0AAD6WV28"/>
<dbReference type="Proteomes" id="UP001218188">
    <property type="component" value="Unassembled WGS sequence"/>
</dbReference>
<feature type="compositionally biased region" description="Basic and acidic residues" evidence="3">
    <location>
        <begin position="314"/>
        <end position="324"/>
    </location>
</feature>
<reference evidence="6" key="1">
    <citation type="submission" date="2023-03" db="EMBL/GenBank/DDBJ databases">
        <title>Massive genome expansion in bonnet fungi (Mycena s.s.) driven by repeated elements and novel gene families across ecological guilds.</title>
        <authorList>
            <consortium name="Lawrence Berkeley National Laboratory"/>
            <person name="Harder C.B."/>
            <person name="Miyauchi S."/>
            <person name="Viragh M."/>
            <person name="Kuo A."/>
            <person name="Thoen E."/>
            <person name="Andreopoulos B."/>
            <person name="Lu D."/>
            <person name="Skrede I."/>
            <person name="Drula E."/>
            <person name="Henrissat B."/>
            <person name="Morin E."/>
            <person name="Kohler A."/>
            <person name="Barry K."/>
            <person name="LaButti K."/>
            <person name="Morin E."/>
            <person name="Salamov A."/>
            <person name="Lipzen A."/>
            <person name="Mereny Z."/>
            <person name="Hegedus B."/>
            <person name="Baldrian P."/>
            <person name="Stursova M."/>
            <person name="Weitz H."/>
            <person name="Taylor A."/>
            <person name="Grigoriev I.V."/>
            <person name="Nagy L.G."/>
            <person name="Martin F."/>
            <person name="Kauserud H."/>
        </authorList>
    </citation>
    <scope>NUCLEOTIDE SEQUENCE</scope>
    <source>
        <strain evidence="6">CBHHK200</strain>
    </source>
</reference>
<feature type="compositionally biased region" description="Low complexity" evidence="3">
    <location>
        <begin position="220"/>
        <end position="232"/>
    </location>
</feature>
<dbReference type="InterPro" id="IPR036028">
    <property type="entry name" value="SH3-like_dom_sf"/>
</dbReference>
<feature type="domain" description="SH3" evidence="5">
    <location>
        <begin position="323"/>
        <end position="383"/>
    </location>
</feature>
<keyword evidence="7" id="KW-1185">Reference proteome</keyword>
<feature type="transmembrane region" description="Helical" evidence="4">
    <location>
        <begin position="61"/>
        <end position="81"/>
    </location>
</feature>
<feature type="compositionally biased region" description="Basic and acidic residues" evidence="3">
    <location>
        <begin position="206"/>
        <end position="219"/>
    </location>
</feature>
<keyword evidence="1 2" id="KW-0728">SH3 domain</keyword>
<evidence type="ECO:0000256" key="1">
    <source>
        <dbReference type="ARBA" id="ARBA00022443"/>
    </source>
</evidence>
<protein>
    <recommendedName>
        <fullName evidence="5">SH3 domain-containing protein</fullName>
    </recommendedName>
</protein>